<evidence type="ECO:0000313" key="6">
    <source>
        <dbReference type="Proteomes" id="UP000271337"/>
    </source>
</evidence>
<feature type="domain" description="Translation elongation factor EFTu-like" evidence="4">
    <location>
        <begin position="29"/>
        <end position="94"/>
    </location>
</feature>
<dbReference type="GO" id="GO:0005829">
    <property type="term" value="C:cytosol"/>
    <property type="evidence" value="ECO:0007669"/>
    <property type="project" value="TreeGrafter"/>
</dbReference>
<dbReference type="PANTHER" id="PTHR42908:SF10">
    <property type="entry name" value="EUKARYOTIC TRANSLATION ELONGATION FACTOR 2"/>
    <property type="match status" value="1"/>
</dbReference>
<evidence type="ECO:0000313" key="5">
    <source>
        <dbReference type="EMBL" id="RMY02294.1"/>
    </source>
</evidence>
<evidence type="ECO:0000256" key="3">
    <source>
        <dbReference type="ARBA" id="ARBA00022917"/>
    </source>
</evidence>
<dbReference type="VEuPathDB" id="FungiDB:BTJ68_11767"/>
<reference evidence="5 6" key="1">
    <citation type="journal article" date="2018" name="BMC Genomics">
        <title>Genomic evidence for intraspecific hybridization in a clonal and extremely halotolerant yeast.</title>
        <authorList>
            <person name="Gostincar C."/>
            <person name="Stajich J.E."/>
            <person name="Zupancic J."/>
            <person name="Zalar P."/>
            <person name="Gunde-Cimerman N."/>
        </authorList>
    </citation>
    <scope>NUCLEOTIDE SEQUENCE [LARGE SCALE GENOMIC DNA]</scope>
    <source>
        <strain evidence="5 6">EXF-6669</strain>
    </source>
</reference>
<dbReference type="EMBL" id="QWIL01001523">
    <property type="protein sequence ID" value="RMY02294.1"/>
    <property type="molecule type" value="Genomic_DNA"/>
</dbReference>
<evidence type="ECO:0000256" key="2">
    <source>
        <dbReference type="ARBA" id="ARBA00022768"/>
    </source>
</evidence>
<dbReference type="Proteomes" id="UP000271337">
    <property type="component" value="Unassembled WGS sequence"/>
</dbReference>
<sequence>MEYKHAKNLQALEGLAGSVSGHDSCQWYAFGRVSSGTARSGTKVRIQCPSYVPGKKEDLFIKSIQRTILIMGRYTEPVEDVPSGNILGLAGIDQFLLKFGTLSTSETALRRRLAKRRGQDRARHQGTRIPAAQKVVITFKPTTVATGRDHGAEIVVILANSHRWNEDT</sequence>
<keyword evidence="3" id="KW-0648">Protein biosynthesis</keyword>
<dbReference type="GO" id="GO:0043022">
    <property type="term" value="F:ribosome binding"/>
    <property type="evidence" value="ECO:0007669"/>
    <property type="project" value="TreeGrafter"/>
</dbReference>
<organism evidence="5 6">
    <name type="scientific">Hortaea werneckii</name>
    <name type="common">Black yeast</name>
    <name type="synonym">Cladosporium werneckii</name>
    <dbReference type="NCBI Taxonomy" id="91943"/>
    <lineage>
        <taxon>Eukaryota</taxon>
        <taxon>Fungi</taxon>
        <taxon>Dikarya</taxon>
        <taxon>Ascomycota</taxon>
        <taxon>Pezizomycotina</taxon>
        <taxon>Dothideomycetes</taxon>
        <taxon>Dothideomycetidae</taxon>
        <taxon>Mycosphaerellales</taxon>
        <taxon>Teratosphaeriaceae</taxon>
        <taxon>Hortaea</taxon>
    </lineage>
</organism>
<proteinExistence type="predicted"/>
<dbReference type="SUPFAM" id="SSF50447">
    <property type="entry name" value="Translation proteins"/>
    <property type="match status" value="1"/>
</dbReference>
<keyword evidence="2" id="KW-0251">Elongation factor</keyword>
<dbReference type="Pfam" id="PF03144">
    <property type="entry name" value="GTP_EFTU_D2"/>
    <property type="match status" value="1"/>
</dbReference>
<evidence type="ECO:0000259" key="4">
    <source>
        <dbReference type="Pfam" id="PF03144"/>
    </source>
</evidence>
<gene>
    <name evidence="5" type="ORF">D0867_11096</name>
</gene>
<dbReference type="GO" id="GO:0005525">
    <property type="term" value="F:GTP binding"/>
    <property type="evidence" value="ECO:0007669"/>
    <property type="project" value="InterPro"/>
</dbReference>
<dbReference type="Gene3D" id="2.40.30.10">
    <property type="entry name" value="Translation factors"/>
    <property type="match status" value="1"/>
</dbReference>
<dbReference type="InterPro" id="IPR009000">
    <property type="entry name" value="Transl_B-barrel_sf"/>
</dbReference>
<dbReference type="InterPro" id="IPR004161">
    <property type="entry name" value="EFTu-like_2"/>
</dbReference>
<accession>A0A3M6YH17</accession>
<protein>
    <recommendedName>
        <fullName evidence="4">Translation elongation factor EFTu-like domain-containing protein</fullName>
    </recommendedName>
</protein>
<name>A0A3M6YH17_HORWE</name>
<keyword evidence="1" id="KW-0963">Cytoplasm</keyword>
<dbReference type="AlphaFoldDB" id="A0A3M6YH17"/>
<dbReference type="GO" id="GO:0003924">
    <property type="term" value="F:GTPase activity"/>
    <property type="evidence" value="ECO:0007669"/>
    <property type="project" value="TreeGrafter"/>
</dbReference>
<dbReference type="GO" id="GO:1990904">
    <property type="term" value="C:ribonucleoprotein complex"/>
    <property type="evidence" value="ECO:0007669"/>
    <property type="project" value="TreeGrafter"/>
</dbReference>
<comment type="caution">
    <text evidence="5">The sequence shown here is derived from an EMBL/GenBank/DDBJ whole genome shotgun (WGS) entry which is preliminary data.</text>
</comment>
<dbReference type="GO" id="GO:0003746">
    <property type="term" value="F:translation elongation factor activity"/>
    <property type="evidence" value="ECO:0007669"/>
    <property type="project" value="UniProtKB-KW"/>
</dbReference>
<evidence type="ECO:0000256" key="1">
    <source>
        <dbReference type="ARBA" id="ARBA00022490"/>
    </source>
</evidence>
<dbReference type="OrthoDB" id="364892at2759"/>
<dbReference type="PANTHER" id="PTHR42908">
    <property type="entry name" value="TRANSLATION ELONGATION FACTOR-RELATED"/>
    <property type="match status" value="1"/>
</dbReference>